<feature type="region of interest" description="Disordered" evidence="1">
    <location>
        <begin position="20"/>
        <end position="60"/>
    </location>
</feature>
<name>A0A366XQL9_9BACI</name>
<evidence type="ECO:0000256" key="1">
    <source>
        <dbReference type="SAM" id="MobiDB-lite"/>
    </source>
</evidence>
<evidence type="ECO:0000256" key="2">
    <source>
        <dbReference type="SAM" id="SignalP"/>
    </source>
</evidence>
<reference evidence="3 4" key="1">
    <citation type="submission" date="2018-07" db="EMBL/GenBank/DDBJ databases">
        <title>Lottiidibacillus patelloidae gen. nov., sp. nov., isolated from the intestinal tract of a marine limpet and the reclassification of B. taeanensis BH030017T, B. algicola KMM 3737T and B. hwajinpoensis SW-72T as genus Lottiidibacillus.</title>
        <authorList>
            <person name="Liu R."/>
            <person name="Huang Z."/>
        </authorList>
    </citation>
    <scope>NUCLEOTIDE SEQUENCE [LARGE SCALE GENOMIC DNA]</scope>
    <source>
        <strain evidence="3 4">BH030017</strain>
    </source>
</reference>
<gene>
    <name evidence="3" type="ORF">DS031_19880</name>
</gene>
<organism evidence="3 4">
    <name type="scientific">Bacillus taeanensis</name>
    <dbReference type="NCBI Taxonomy" id="273032"/>
    <lineage>
        <taxon>Bacteria</taxon>
        <taxon>Bacillati</taxon>
        <taxon>Bacillota</taxon>
        <taxon>Bacilli</taxon>
        <taxon>Bacillales</taxon>
        <taxon>Bacillaceae</taxon>
        <taxon>Bacillus</taxon>
    </lineage>
</organism>
<dbReference type="EMBL" id="QOCW01000029">
    <property type="protein sequence ID" value="RBW67808.1"/>
    <property type="molecule type" value="Genomic_DNA"/>
</dbReference>
<dbReference type="PROSITE" id="PS51257">
    <property type="entry name" value="PROKAR_LIPOPROTEIN"/>
    <property type="match status" value="1"/>
</dbReference>
<feature type="compositionally biased region" description="Polar residues" evidence="1">
    <location>
        <begin position="20"/>
        <end position="32"/>
    </location>
</feature>
<keyword evidence="2" id="KW-0732">Signal</keyword>
<evidence type="ECO:0000313" key="4">
    <source>
        <dbReference type="Proteomes" id="UP000253314"/>
    </source>
</evidence>
<feature type="signal peptide" evidence="2">
    <location>
        <begin position="1"/>
        <end position="23"/>
    </location>
</feature>
<dbReference type="Proteomes" id="UP000253314">
    <property type="component" value="Unassembled WGS sequence"/>
</dbReference>
<dbReference type="AlphaFoldDB" id="A0A366XQL9"/>
<evidence type="ECO:0008006" key="5">
    <source>
        <dbReference type="Google" id="ProtNLM"/>
    </source>
</evidence>
<proteinExistence type="predicted"/>
<evidence type="ECO:0000313" key="3">
    <source>
        <dbReference type="EMBL" id="RBW67808.1"/>
    </source>
</evidence>
<keyword evidence="4" id="KW-1185">Reference proteome</keyword>
<sequence length="226" mass="25434">MKNLFIPLSLSFLLISCSPTDNPVTEENTAPQTEENVEKNNTKQTTNETSKKYSNSPQAVNDQTVVEVGQTYEDANGIITLKAIHHTPETHEVGPIELTIKDVKVFNYLPSNDLIDYFHGFTHDEENFNYVKARVEVKNTSDQPVKFSPLGLLETNEGEKVSGDQDFYLENLIGEYASAEVREGNLGLVIEETSVENIEWLKIITSDVLNTENNAIHKAKELKIEF</sequence>
<dbReference type="OrthoDB" id="2352213at2"/>
<comment type="caution">
    <text evidence="3">The sequence shown here is derived from an EMBL/GenBank/DDBJ whole genome shotgun (WGS) entry which is preliminary data.</text>
</comment>
<protein>
    <recommendedName>
        <fullName evidence="5">DUF4352 domain-containing protein</fullName>
    </recommendedName>
</protein>
<dbReference type="RefSeq" id="WP_113807931.1">
    <property type="nucleotide sequence ID" value="NZ_QOCW01000029.1"/>
</dbReference>
<feature type="chain" id="PRO_5039342072" description="DUF4352 domain-containing protein" evidence="2">
    <location>
        <begin position="24"/>
        <end position="226"/>
    </location>
</feature>
<accession>A0A366XQL9</accession>